<feature type="transmembrane region" description="Helical" evidence="1">
    <location>
        <begin position="188"/>
        <end position="206"/>
    </location>
</feature>
<feature type="domain" description="DUF1648" evidence="2">
    <location>
        <begin position="22"/>
        <end position="56"/>
    </location>
</feature>
<accession>A0ABX5VLS7</accession>
<dbReference type="RefSeq" id="WP_139948094.1">
    <property type="nucleotide sequence ID" value="NZ_CP040899.1"/>
</dbReference>
<sequence length="330" mass="34096">MTTRPPHRARAWLLGVLLPVAITAAAWVVVAALLPRLPDPVALHWGLDGVDRTGSVGELVTSTAVISAISLVIMGTLSVLTGRQALTRRMTLGAATGLATLFAGMTLSTVLVQVDATSAFDAASPDASLTVSLVAAVALGALAGALAGSDPDQPATGDLPADALLADLPEGQRAVWVRSVAGIGQTTTWVLATCAVLLGVGFWLLSDMIFPVVVLAPVVVLMLTMTTWQVQVDARGLSARGALGWPRLHVPATEVERAEVTQVNPFAEFGGWGMRTTVSGTVGVVVRKGEAIAVERSGGRRIVVTVDDAATGAAVLNTYAQRARTTHPTH</sequence>
<gene>
    <name evidence="3" type="ORF">FE251_04530</name>
</gene>
<evidence type="ECO:0000259" key="2">
    <source>
        <dbReference type="Pfam" id="PF07853"/>
    </source>
</evidence>
<protein>
    <submittedName>
        <fullName evidence="3">DUF1648 domain-containing protein</fullName>
    </submittedName>
</protein>
<proteinExistence type="predicted"/>
<keyword evidence="1" id="KW-1133">Transmembrane helix</keyword>
<evidence type="ECO:0000256" key="1">
    <source>
        <dbReference type="SAM" id="Phobius"/>
    </source>
</evidence>
<keyword evidence="1" id="KW-0472">Membrane</keyword>
<feature type="transmembrane region" description="Helical" evidence="1">
    <location>
        <begin position="92"/>
        <end position="112"/>
    </location>
</feature>
<organism evidence="3 4">
    <name type="scientific">Georgenia wutianyii</name>
    <dbReference type="NCBI Taxonomy" id="2585135"/>
    <lineage>
        <taxon>Bacteria</taxon>
        <taxon>Bacillati</taxon>
        <taxon>Actinomycetota</taxon>
        <taxon>Actinomycetes</taxon>
        <taxon>Micrococcales</taxon>
        <taxon>Bogoriellaceae</taxon>
        <taxon>Georgenia</taxon>
    </lineage>
</organism>
<keyword evidence="4" id="KW-1185">Reference proteome</keyword>
<name>A0ABX5VLS7_9MICO</name>
<feature type="transmembrane region" description="Helical" evidence="1">
    <location>
        <begin position="12"/>
        <end position="34"/>
    </location>
</feature>
<dbReference type="EMBL" id="CP040899">
    <property type="protein sequence ID" value="QDB78726.1"/>
    <property type="molecule type" value="Genomic_DNA"/>
</dbReference>
<dbReference type="Proteomes" id="UP000313948">
    <property type="component" value="Chromosome"/>
</dbReference>
<reference evidence="3 4" key="1">
    <citation type="submission" date="2019-05" db="EMBL/GenBank/DDBJ databases">
        <title>Georgenia *** sp. nov., and Georgenia *** sp. nov., isolated from the intestinal contents of plateau pika (Ochotona curzoniae) in the Qinghai-Tibet plateau of China.</title>
        <authorList>
            <person name="Tian Z."/>
        </authorList>
    </citation>
    <scope>NUCLEOTIDE SEQUENCE [LARGE SCALE GENOMIC DNA]</scope>
    <source>
        <strain evidence="3 4">Z294</strain>
    </source>
</reference>
<evidence type="ECO:0000313" key="3">
    <source>
        <dbReference type="EMBL" id="QDB78726.1"/>
    </source>
</evidence>
<feature type="transmembrane region" description="Helical" evidence="1">
    <location>
        <begin position="212"/>
        <end position="230"/>
    </location>
</feature>
<keyword evidence="1" id="KW-0812">Transmembrane</keyword>
<dbReference type="InterPro" id="IPR012867">
    <property type="entry name" value="DUF1648"/>
</dbReference>
<feature type="transmembrane region" description="Helical" evidence="1">
    <location>
        <begin position="127"/>
        <end position="147"/>
    </location>
</feature>
<dbReference type="Pfam" id="PF07853">
    <property type="entry name" value="DUF1648"/>
    <property type="match status" value="1"/>
</dbReference>
<evidence type="ECO:0000313" key="4">
    <source>
        <dbReference type="Proteomes" id="UP000313948"/>
    </source>
</evidence>
<feature type="transmembrane region" description="Helical" evidence="1">
    <location>
        <begin position="59"/>
        <end position="80"/>
    </location>
</feature>